<accession>A0A3N6NQR1</accession>
<dbReference type="AlphaFoldDB" id="A0A3N6NQR1"/>
<proteinExistence type="predicted"/>
<feature type="domain" description="Transglycosylase SLT" evidence="2">
    <location>
        <begin position="94"/>
        <end position="154"/>
    </location>
</feature>
<organism evidence="3 4">
    <name type="scientific">Okeania hirsuta</name>
    <dbReference type="NCBI Taxonomy" id="1458930"/>
    <lineage>
        <taxon>Bacteria</taxon>
        <taxon>Bacillati</taxon>
        <taxon>Cyanobacteriota</taxon>
        <taxon>Cyanophyceae</taxon>
        <taxon>Oscillatoriophycideae</taxon>
        <taxon>Oscillatoriales</taxon>
        <taxon>Microcoleaceae</taxon>
        <taxon>Okeania</taxon>
    </lineage>
</organism>
<sequence>MAQGHESAPRIQRSQYCRNPQRPQYLPNRLLRHPGRSLKKSFKDSILQICELPSNTRLYVTYGKSDFYQLREVLPSIDAGIRHFQAEDTDPWFAQSILLIESPGQLRKSPTGAVGHFQLMPGVGRQMGLKVNREVDEREDFEKSARAAARFIKNVCIPETRDIFRNPQRPQYLPNRLLRHPGRSLKKKLQRF</sequence>
<dbReference type="InterPro" id="IPR008258">
    <property type="entry name" value="Transglycosylase_SLT_dom_1"/>
</dbReference>
<keyword evidence="4" id="KW-1185">Reference proteome</keyword>
<protein>
    <submittedName>
        <fullName evidence="3">Lytic transglycosylase domain-containing protein</fullName>
    </submittedName>
</protein>
<gene>
    <name evidence="3" type="ORF">D5R40_32680</name>
</gene>
<dbReference type="Proteomes" id="UP000269154">
    <property type="component" value="Unassembled WGS sequence"/>
</dbReference>
<reference evidence="3 4" key="1">
    <citation type="journal article" date="2018" name="ACS Chem. Biol.">
        <title>Ketoreductase domain dysfunction expands chemodiversity: malyngamide biosynthesis in the cyanobacterium Okeania hirsuta.</title>
        <authorList>
            <person name="Moss N.A."/>
            <person name="Leao T."/>
            <person name="Rankin M."/>
            <person name="McCullough T.M."/>
            <person name="Qu P."/>
            <person name="Korobeynikov A."/>
            <person name="Smith J.L."/>
            <person name="Gerwick L."/>
            <person name="Gerwick W.H."/>
        </authorList>
    </citation>
    <scope>NUCLEOTIDE SEQUENCE [LARGE SCALE GENOMIC DNA]</scope>
    <source>
        <strain evidence="3 4">PAB10Feb10-1</strain>
    </source>
</reference>
<name>A0A3N6NQR1_9CYAN</name>
<evidence type="ECO:0000313" key="3">
    <source>
        <dbReference type="EMBL" id="RQH19002.1"/>
    </source>
</evidence>
<feature type="region of interest" description="Disordered" evidence="1">
    <location>
        <begin position="1"/>
        <end position="29"/>
    </location>
</feature>
<feature type="non-terminal residue" evidence="3">
    <location>
        <position position="192"/>
    </location>
</feature>
<dbReference type="InterPro" id="IPR023346">
    <property type="entry name" value="Lysozyme-like_dom_sf"/>
</dbReference>
<dbReference type="SUPFAM" id="SSF53955">
    <property type="entry name" value="Lysozyme-like"/>
    <property type="match status" value="1"/>
</dbReference>
<dbReference type="EMBL" id="RCBY01000456">
    <property type="protein sequence ID" value="RQH19002.1"/>
    <property type="molecule type" value="Genomic_DNA"/>
</dbReference>
<evidence type="ECO:0000259" key="2">
    <source>
        <dbReference type="Pfam" id="PF01464"/>
    </source>
</evidence>
<evidence type="ECO:0000256" key="1">
    <source>
        <dbReference type="SAM" id="MobiDB-lite"/>
    </source>
</evidence>
<feature type="compositionally biased region" description="Polar residues" evidence="1">
    <location>
        <begin position="12"/>
        <end position="22"/>
    </location>
</feature>
<evidence type="ECO:0000313" key="4">
    <source>
        <dbReference type="Proteomes" id="UP000269154"/>
    </source>
</evidence>
<dbReference type="OrthoDB" id="1466292at2"/>
<dbReference type="Gene3D" id="1.10.530.10">
    <property type="match status" value="1"/>
</dbReference>
<comment type="caution">
    <text evidence="3">The sequence shown here is derived from an EMBL/GenBank/DDBJ whole genome shotgun (WGS) entry which is preliminary data.</text>
</comment>
<dbReference type="Pfam" id="PF01464">
    <property type="entry name" value="SLT"/>
    <property type="match status" value="1"/>
</dbReference>